<evidence type="ECO:0000256" key="3">
    <source>
        <dbReference type="ARBA" id="ARBA00019539"/>
    </source>
</evidence>
<dbReference type="Pfam" id="PF10300">
    <property type="entry name" value="Iml2-TPR_39"/>
    <property type="match status" value="1"/>
</dbReference>
<evidence type="ECO:0000256" key="4">
    <source>
        <dbReference type="ARBA" id="ARBA00043897"/>
    </source>
</evidence>
<evidence type="ECO:0000256" key="2">
    <source>
        <dbReference type="ARBA" id="ARBA00018424"/>
    </source>
</evidence>
<dbReference type="Proteomes" id="UP000732380">
    <property type="component" value="Unassembled WGS sequence"/>
</dbReference>
<comment type="subunit">
    <text evidence="1">Interacts with lipid droplet proteins.</text>
</comment>
<evidence type="ECO:0000256" key="5">
    <source>
        <dbReference type="SAM" id="Coils"/>
    </source>
</evidence>
<organism evidence="7 8">
    <name type="scientific">Claviceps humidiphila</name>
    <dbReference type="NCBI Taxonomy" id="1294629"/>
    <lineage>
        <taxon>Eukaryota</taxon>
        <taxon>Fungi</taxon>
        <taxon>Dikarya</taxon>
        <taxon>Ascomycota</taxon>
        <taxon>Pezizomycotina</taxon>
        <taxon>Sordariomycetes</taxon>
        <taxon>Hypocreomycetidae</taxon>
        <taxon>Hypocreales</taxon>
        <taxon>Clavicipitaceae</taxon>
        <taxon>Claviceps</taxon>
    </lineage>
</organism>
<comment type="function">
    <text evidence="4">Inclusion body (IB) resident protein that interacts strongly with lipid droplet (LD) proteins. Involved in LD-mediated IB clearing after protein folding stress, probably by enabling access to the IBs of an LD-stored soluble sterol derivative that acts as a chaperone in inclusion clearing.</text>
</comment>
<evidence type="ECO:0000313" key="8">
    <source>
        <dbReference type="Proteomes" id="UP000732380"/>
    </source>
</evidence>
<evidence type="ECO:0000256" key="1">
    <source>
        <dbReference type="ARBA" id="ARBA00011408"/>
    </source>
</evidence>
<feature type="region of interest" description="Disordered" evidence="6">
    <location>
        <begin position="1"/>
        <end position="21"/>
    </location>
</feature>
<gene>
    <name evidence="7" type="ORF">E4U13_001143</name>
</gene>
<accession>A0A9P7TVG3</accession>
<feature type="compositionally biased region" description="Polar residues" evidence="6">
    <location>
        <begin position="178"/>
        <end position="198"/>
    </location>
</feature>
<sequence>MSLLGGWFRSSNSSADCPKAKESLAKERDHLADALKWTALIMNDDIDGAWEGLERGESSFHSLGAAVTFFMRSILGFEKEVMAQAATMLSNCETQAWNEYKRAQKYGGDDDVSTSRMYPPGTEYELVRAETQLMSAVVGVLNESVVEAMKSFYKLRKAFIILDGIIAAEAKAHVGVPNETTNKSNPDGSQSSAASPELNSVHAESESELDITDPIDVFIHSGANMCFGLIHVILSLVPPAFSRILSVVGFRGDRARGVRMLWRSASHDNIHGALAGLFLLAYYNIGTVDILPSPKDYDKDAEAVGPPQQKCRELLHELRTRYPDSRLWLIEEARLYANDKNLPRAIELLSTGKQSAMKQVTAVNHFELGINAMIMQKWVLMRDTFLLCLETSDWSPGMYYYLAGCAALELYRDAYHDDTQADNAEHASEVKRLKDQAEEYLRKVPHVSGKQRLMARQLPLEIFAQRKLQKWEARATLLGIDLADAVGSSPALEISYMWNGQKKMGSQELELALTHLDWNRCTAGQKVIDKLKTEKDDLAVWAIGMSSILQGVGKTDDAVHLLQQNVLLHDKSVFKGRQQDDYVLPVAIYELAVIAWAQCSNPPKGLSDEEVLEYRRTKADECQAHLERVRSWESYVLDARVGMRVQSGLETLIWFRRKMGWEA</sequence>
<keyword evidence="5" id="KW-0175">Coiled coil</keyword>
<dbReference type="EMBL" id="SRQM01000140">
    <property type="protein sequence ID" value="KAG6117406.1"/>
    <property type="molecule type" value="Genomic_DNA"/>
</dbReference>
<evidence type="ECO:0000313" key="7">
    <source>
        <dbReference type="EMBL" id="KAG6117406.1"/>
    </source>
</evidence>
<dbReference type="AlphaFoldDB" id="A0A9P7TVG3"/>
<keyword evidence="8" id="KW-1185">Reference proteome</keyword>
<protein>
    <recommendedName>
        <fullName evidence="2">Inclusion body clearance protein IML2</fullName>
    </recommendedName>
    <alternativeName>
        <fullName evidence="3">Inclusion body clearance protein iml2</fullName>
    </alternativeName>
</protein>
<dbReference type="PANTHER" id="PTHR31859:SF1">
    <property type="entry name" value="TETRATRICOPEPTIDE REPEAT PROTEIN 39C"/>
    <property type="match status" value="1"/>
</dbReference>
<evidence type="ECO:0000256" key="6">
    <source>
        <dbReference type="SAM" id="MobiDB-lite"/>
    </source>
</evidence>
<dbReference type="GO" id="GO:0005829">
    <property type="term" value="C:cytosol"/>
    <property type="evidence" value="ECO:0007669"/>
    <property type="project" value="TreeGrafter"/>
</dbReference>
<comment type="caution">
    <text evidence="7">The sequence shown here is derived from an EMBL/GenBank/DDBJ whole genome shotgun (WGS) entry which is preliminary data.</text>
</comment>
<dbReference type="PANTHER" id="PTHR31859">
    <property type="entry name" value="TETRATRICOPEPTIDE REPEAT PROTEIN 39 FAMILY MEMBER"/>
    <property type="match status" value="1"/>
</dbReference>
<reference evidence="7 8" key="1">
    <citation type="journal article" date="2020" name="bioRxiv">
        <title>Whole genome comparisons of ergot fungi reveals the divergence and evolution of species within the genus Claviceps are the result of varying mechanisms driving genome evolution and host range expansion.</title>
        <authorList>
            <person name="Wyka S.A."/>
            <person name="Mondo S.J."/>
            <person name="Liu M."/>
            <person name="Dettman J."/>
            <person name="Nalam V."/>
            <person name="Broders K.D."/>
        </authorList>
    </citation>
    <scope>NUCLEOTIDE SEQUENCE [LARGE SCALE GENOMIC DNA]</scope>
    <source>
        <strain evidence="7 8">LM576</strain>
    </source>
</reference>
<proteinExistence type="predicted"/>
<feature type="coiled-coil region" evidence="5">
    <location>
        <begin position="416"/>
        <end position="443"/>
    </location>
</feature>
<dbReference type="InterPro" id="IPR019412">
    <property type="entry name" value="IML2/TPR_39"/>
</dbReference>
<dbReference type="GO" id="GO:0005634">
    <property type="term" value="C:nucleus"/>
    <property type="evidence" value="ECO:0007669"/>
    <property type="project" value="TreeGrafter"/>
</dbReference>
<name>A0A9P7TVG3_9HYPO</name>
<feature type="region of interest" description="Disordered" evidence="6">
    <location>
        <begin position="177"/>
        <end position="207"/>
    </location>
</feature>
<dbReference type="GO" id="GO:0005741">
    <property type="term" value="C:mitochondrial outer membrane"/>
    <property type="evidence" value="ECO:0007669"/>
    <property type="project" value="TreeGrafter"/>
</dbReference>